<dbReference type="InterPro" id="IPR029058">
    <property type="entry name" value="AB_hydrolase_fold"/>
</dbReference>
<dbReference type="SUPFAM" id="SSF53474">
    <property type="entry name" value="alpha/beta-Hydrolases"/>
    <property type="match status" value="1"/>
</dbReference>
<name>A0A150TMJ3_SORCE</name>
<keyword evidence="2 3" id="KW-0378">Hydrolase</keyword>
<dbReference type="Gene3D" id="3.40.50.1820">
    <property type="entry name" value="alpha/beta hydrolase"/>
    <property type="match status" value="1"/>
</dbReference>
<dbReference type="EMBL" id="JEME01001871">
    <property type="protein sequence ID" value="KYG05894.1"/>
    <property type="molecule type" value="Genomic_DNA"/>
</dbReference>
<dbReference type="AlphaFoldDB" id="A0A150TMJ3"/>
<dbReference type="Proteomes" id="UP000075502">
    <property type="component" value="Unassembled WGS sequence"/>
</dbReference>
<protein>
    <recommendedName>
        <fullName evidence="3">Carboxylic ester hydrolase</fullName>
        <ecNumber evidence="3">3.1.1.-</ecNumber>
    </recommendedName>
</protein>
<sequence>MTSNSTPIINTVEGPVQGVVESEILVFKGIPYARPPVGDLRWKEPQPVERWRETRKADTFGMACLQPTYPSMDGAGSVGPQSEDCLYLNVWTSGVDPGALKPVMVWIHGGAFKIGVGSDKIYAGGRLARQGAVVVTFNYRLGLLGFFAHPALDRELGPVNFGLLDQIAALEWVQRNIAAFGGDPGNVTIFGQSAGAESVLALFASPLSRDRSPALFHKGIAQSPYAIPEQTRVKASELGVKVASGLFGLSGANATAEELRAVPAEKFTEKVMPTPEDPLGQVPFLGPSPVRGDTVLPTGLRATFEAGEQAKKPLIIGSNSDEASVLEAFGMKPAEIMQMIVDAGGEDAENALEQLKGLYRSDPEVTEEDLKDPSRFAGLVLRDMLFTAQARWLADKHSKAADARWYYFGYVPEGDRQDQPHGVTHGGEMMFPFGGIKPRFTAADRAMSEKVSKYWFSFANTGTPGGDVAWPKHETGGLLMRDKTLKLGETIEVAYDFRKVRLDALIAQYPKLEAALAAGAGSSGGSR</sequence>
<dbReference type="InterPro" id="IPR050309">
    <property type="entry name" value="Type-B_Carboxylest/Lipase"/>
</dbReference>
<evidence type="ECO:0000256" key="1">
    <source>
        <dbReference type="ARBA" id="ARBA00005964"/>
    </source>
</evidence>
<gene>
    <name evidence="5" type="ORF">BE21_37980</name>
</gene>
<organism evidence="5 6">
    <name type="scientific">Sorangium cellulosum</name>
    <name type="common">Polyangium cellulosum</name>
    <dbReference type="NCBI Taxonomy" id="56"/>
    <lineage>
        <taxon>Bacteria</taxon>
        <taxon>Pseudomonadati</taxon>
        <taxon>Myxococcota</taxon>
        <taxon>Polyangia</taxon>
        <taxon>Polyangiales</taxon>
        <taxon>Polyangiaceae</taxon>
        <taxon>Sorangium</taxon>
    </lineage>
</organism>
<proteinExistence type="inferred from homology"/>
<evidence type="ECO:0000313" key="6">
    <source>
        <dbReference type="Proteomes" id="UP000075502"/>
    </source>
</evidence>
<dbReference type="InterPro" id="IPR002018">
    <property type="entry name" value="CarbesteraseB"/>
</dbReference>
<evidence type="ECO:0000313" key="5">
    <source>
        <dbReference type="EMBL" id="KYG05894.1"/>
    </source>
</evidence>
<evidence type="ECO:0000256" key="3">
    <source>
        <dbReference type="RuleBase" id="RU361235"/>
    </source>
</evidence>
<dbReference type="ESTHER" id="sorce-a0a150s4a3">
    <property type="family name" value="Carb_B_Bacteria"/>
</dbReference>
<comment type="similarity">
    <text evidence="1 3">Belongs to the type-B carboxylesterase/lipase family.</text>
</comment>
<dbReference type="PANTHER" id="PTHR11559">
    <property type="entry name" value="CARBOXYLESTERASE"/>
    <property type="match status" value="1"/>
</dbReference>
<accession>A0A150TMJ3</accession>
<feature type="domain" description="Carboxylesterase type B" evidence="4">
    <location>
        <begin position="6"/>
        <end position="473"/>
    </location>
</feature>
<evidence type="ECO:0000259" key="4">
    <source>
        <dbReference type="Pfam" id="PF00135"/>
    </source>
</evidence>
<comment type="caution">
    <text evidence="5">The sequence shown here is derived from an EMBL/GenBank/DDBJ whole genome shotgun (WGS) entry which is preliminary data.</text>
</comment>
<dbReference type="PROSITE" id="PS00122">
    <property type="entry name" value="CARBOXYLESTERASE_B_1"/>
    <property type="match status" value="1"/>
</dbReference>
<evidence type="ECO:0000256" key="2">
    <source>
        <dbReference type="ARBA" id="ARBA00022801"/>
    </source>
</evidence>
<dbReference type="Pfam" id="PF00135">
    <property type="entry name" value="COesterase"/>
    <property type="match status" value="1"/>
</dbReference>
<dbReference type="GO" id="GO:0016787">
    <property type="term" value="F:hydrolase activity"/>
    <property type="evidence" value="ECO:0007669"/>
    <property type="project" value="UniProtKB-KW"/>
</dbReference>
<reference evidence="5 6" key="1">
    <citation type="submission" date="2014-02" db="EMBL/GenBank/DDBJ databases">
        <title>The small core and large imbalanced accessory genome model reveals a collaborative survival strategy of Sorangium cellulosum strains in nature.</title>
        <authorList>
            <person name="Han K."/>
            <person name="Peng R."/>
            <person name="Blom J."/>
            <person name="Li Y.-Z."/>
        </authorList>
    </citation>
    <scope>NUCLEOTIDE SEQUENCE [LARGE SCALE GENOMIC DNA]</scope>
    <source>
        <strain evidence="5 6">So0007-03</strain>
    </source>
</reference>
<dbReference type="EC" id="3.1.1.-" evidence="3"/>
<dbReference type="InterPro" id="IPR019826">
    <property type="entry name" value="Carboxylesterase_B_AS"/>
</dbReference>